<name>A0A7W9SWG7_ARMRO</name>
<dbReference type="Pfam" id="PF12833">
    <property type="entry name" value="HTH_18"/>
    <property type="match status" value="1"/>
</dbReference>
<evidence type="ECO:0000256" key="2">
    <source>
        <dbReference type="ARBA" id="ARBA00023125"/>
    </source>
</evidence>
<evidence type="ECO:0000256" key="1">
    <source>
        <dbReference type="ARBA" id="ARBA00023015"/>
    </source>
</evidence>
<sequence>MTSLTENWQAIEWPICLSEPPVLAQMSAGLHGHQSTDRFQLPTLWSLHFYRYRATLELAGQTFPIRPGFVGITPPNQPVLYHYEGPSPHLYAHFRLPSGSQPATGTIPLMQDLGTRFPLLYAQFEEVALAPHLPRWRREARLWELLCQLTERPAPQTSLTGHPAVSATIERIEQRLGEPLSIAQLAREAGVSYSYLGRLFQQQVGTSAIGYLRKRRIERAEHLLRESTLPIKSVAIAVGIPDLHLFNKTIRTALGASPRALRMSLEEDKRVE</sequence>
<evidence type="ECO:0000259" key="4">
    <source>
        <dbReference type="PROSITE" id="PS01124"/>
    </source>
</evidence>
<dbReference type="RefSeq" id="WP_221290395.1">
    <property type="nucleotide sequence ID" value="NZ_JACHGW010000008.1"/>
</dbReference>
<dbReference type="InterPro" id="IPR018060">
    <property type="entry name" value="HTH_AraC"/>
</dbReference>
<dbReference type="GO" id="GO:0003700">
    <property type="term" value="F:DNA-binding transcription factor activity"/>
    <property type="evidence" value="ECO:0007669"/>
    <property type="project" value="InterPro"/>
</dbReference>
<dbReference type="Gene3D" id="1.10.10.60">
    <property type="entry name" value="Homeodomain-like"/>
    <property type="match status" value="1"/>
</dbReference>
<dbReference type="AlphaFoldDB" id="A0A7W9SWG7"/>
<reference evidence="5 6" key="1">
    <citation type="submission" date="2020-08" db="EMBL/GenBank/DDBJ databases">
        <title>Genomic Encyclopedia of Type Strains, Phase IV (KMG-IV): sequencing the most valuable type-strain genomes for metagenomic binning, comparative biology and taxonomic classification.</title>
        <authorList>
            <person name="Goeker M."/>
        </authorList>
    </citation>
    <scope>NUCLEOTIDE SEQUENCE [LARGE SCALE GENOMIC DNA]</scope>
    <source>
        <strain evidence="5 6">DSM 23562</strain>
    </source>
</reference>
<keyword evidence="1" id="KW-0805">Transcription regulation</keyword>
<dbReference type="InterPro" id="IPR050204">
    <property type="entry name" value="AraC_XylS_family_regulators"/>
</dbReference>
<comment type="caution">
    <text evidence="5">The sequence shown here is derived from an EMBL/GenBank/DDBJ whole genome shotgun (WGS) entry which is preliminary data.</text>
</comment>
<dbReference type="InterPro" id="IPR018062">
    <property type="entry name" value="HTH_AraC-typ_CS"/>
</dbReference>
<proteinExistence type="predicted"/>
<evidence type="ECO:0000313" key="6">
    <source>
        <dbReference type="Proteomes" id="UP000520814"/>
    </source>
</evidence>
<dbReference type="GO" id="GO:0043565">
    <property type="term" value="F:sequence-specific DNA binding"/>
    <property type="evidence" value="ECO:0007669"/>
    <property type="project" value="InterPro"/>
</dbReference>
<organism evidence="5 6">
    <name type="scientific">Armatimonas rosea</name>
    <dbReference type="NCBI Taxonomy" id="685828"/>
    <lineage>
        <taxon>Bacteria</taxon>
        <taxon>Bacillati</taxon>
        <taxon>Armatimonadota</taxon>
        <taxon>Armatimonadia</taxon>
        <taxon>Armatimonadales</taxon>
        <taxon>Armatimonadaceae</taxon>
        <taxon>Armatimonas</taxon>
    </lineage>
</organism>
<dbReference type="PANTHER" id="PTHR46796">
    <property type="entry name" value="HTH-TYPE TRANSCRIPTIONAL ACTIVATOR RHAS-RELATED"/>
    <property type="match status" value="1"/>
</dbReference>
<dbReference type="PANTHER" id="PTHR46796:SF6">
    <property type="entry name" value="ARAC SUBFAMILY"/>
    <property type="match status" value="1"/>
</dbReference>
<keyword evidence="6" id="KW-1185">Reference proteome</keyword>
<keyword evidence="2 5" id="KW-0238">DNA-binding</keyword>
<accession>A0A7W9SWG7</accession>
<evidence type="ECO:0000313" key="5">
    <source>
        <dbReference type="EMBL" id="MBB6053678.1"/>
    </source>
</evidence>
<dbReference type="EMBL" id="JACHGW010000008">
    <property type="protein sequence ID" value="MBB6053678.1"/>
    <property type="molecule type" value="Genomic_DNA"/>
</dbReference>
<evidence type="ECO:0000256" key="3">
    <source>
        <dbReference type="ARBA" id="ARBA00023163"/>
    </source>
</evidence>
<keyword evidence="3" id="KW-0804">Transcription</keyword>
<dbReference type="PROSITE" id="PS00041">
    <property type="entry name" value="HTH_ARAC_FAMILY_1"/>
    <property type="match status" value="1"/>
</dbReference>
<dbReference type="PROSITE" id="PS01124">
    <property type="entry name" value="HTH_ARAC_FAMILY_2"/>
    <property type="match status" value="1"/>
</dbReference>
<feature type="domain" description="HTH araC/xylS-type" evidence="4">
    <location>
        <begin position="166"/>
        <end position="264"/>
    </location>
</feature>
<dbReference type="SUPFAM" id="SSF46689">
    <property type="entry name" value="Homeodomain-like"/>
    <property type="match status" value="2"/>
</dbReference>
<gene>
    <name evidence="5" type="ORF">HNQ39_005520</name>
</gene>
<protein>
    <submittedName>
        <fullName evidence="5">AraC-like DNA-binding protein</fullName>
    </submittedName>
</protein>
<dbReference type="Proteomes" id="UP000520814">
    <property type="component" value="Unassembled WGS sequence"/>
</dbReference>
<dbReference type="InterPro" id="IPR009057">
    <property type="entry name" value="Homeodomain-like_sf"/>
</dbReference>
<dbReference type="SMART" id="SM00342">
    <property type="entry name" value="HTH_ARAC"/>
    <property type="match status" value="1"/>
</dbReference>